<dbReference type="InterPro" id="IPR012349">
    <property type="entry name" value="Split_barrel_FMN-bd"/>
</dbReference>
<dbReference type="PANTHER" id="PTHR13343">
    <property type="entry name" value="CREG1 PROTEIN"/>
    <property type="match status" value="1"/>
</dbReference>
<feature type="chain" id="PRO_5035152375" evidence="1">
    <location>
        <begin position="20"/>
        <end position="302"/>
    </location>
</feature>
<dbReference type="GO" id="GO:0005737">
    <property type="term" value="C:cytoplasm"/>
    <property type="evidence" value="ECO:0007669"/>
    <property type="project" value="UniProtKB-ARBA"/>
</dbReference>
<name>A0A8J5XQW1_DIALT</name>
<dbReference type="AlphaFoldDB" id="A0A8J5XQW1"/>
<organism evidence="2 3">
    <name type="scientific">Diacronema lutheri</name>
    <name type="common">Unicellular marine alga</name>
    <name type="synonym">Monochrysis lutheri</name>
    <dbReference type="NCBI Taxonomy" id="2081491"/>
    <lineage>
        <taxon>Eukaryota</taxon>
        <taxon>Haptista</taxon>
        <taxon>Haptophyta</taxon>
        <taxon>Pavlovophyceae</taxon>
        <taxon>Pavlovales</taxon>
        <taxon>Pavlovaceae</taxon>
        <taxon>Diacronema</taxon>
    </lineage>
</organism>
<keyword evidence="3" id="KW-1185">Reference proteome</keyword>
<gene>
    <name evidence="2" type="ORF">KFE25_001986</name>
</gene>
<dbReference type="Gene3D" id="2.30.110.10">
    <property type="entry name" value="Electron Transport, Fmn-binding Protein, Chain A"/>
    <property type="match status" value="1"/>
</dbReference>
<dbReference type="PANTHER" id="PTHR13343:SF22">
    <property type="entry name" value="GLUTAMYL-TRNA REDUCTASE-BINDING PROTEIN, CHLOROPLASTIC"/>
    <property type="match status" value="1"/>
</dbReference>
<accession>A0A8J5XQW1</accession>
<dbReference type="SUPFAM" id="SSF50475">
    <property type="entry name" value="FMN-binding split barrel"/>
    <property type="match status" value="1"/>
</dbReference>
<dbReference type="OMA" id="RECIAPG"/>
<dbReference type="InterPro" id="IPR037119">
    <property type="entry name" value="Haem_oxidase_HugZ-like_sf"/>
</dbReference>
<protein>
    <submittedName>
        <fullName evidence="2">Uncharacterized protein</fullName>
    </submittedName>
</protein>
<dbReference type="OrthoDB" id="2138282at2759"/>
<evidence type="ECO:0000313" key="2">
    <source>
        <dbReference type="EMBL" id="KAG8466230.1"/>
    </source>
</evidence>
<dbReference type="EMBL" id="JAGTXO010000008">
    <property type="protein sequence ID" value="KAG8466230.1"/>
    <property type="molecule type" value="Genomic_DNA"/>
</dbReference>
<sequence>MRTALVVAAACMMAVQAYAGGPAARPTGAARVLASATSSATRFTDLLSASQAAPRLTAVQRARTIGAGALNGVLSTLQEGGLPFAAPVDFVLNQRGEPVFLLKDGSILHANIAATPLSSLLIVDGTSGQAVSLAGEVGPLPEQEFAQSHVDFLNVHPVARECIAPGGLSFFKLAVQKCYLHAPDGGVWLPVAEYASATIDALAPFAHHIISSVNGPRRAELCRFCEAYFGRSVASAELVGIDELGFDVALALGAAGEGKGGSLERRRVGFSGPRKTEQEARSLFVKTFFQAWEPPAQPPSAS</sequence>
<proteinExistence type="predicted"/>
<dbReference type="Gene3D" id="3.20.180.10">
    <property type="entry name" value="PNP-oxidase-like"/>
    <property type="match status" value="1"/>
</dbReference>
<feature type="signal peptide" evidence="1">
    <location>
        <begin position="1"/>
        <end position="19"/>
    </location>
</feature>
<comment type="caution">
    <text evidence="2">The sequence shown here is derived from an EMBL/GenBank/DDBJ whole genome shotgun (WGS) entry which is preliminary data.</text>
</comment>
<evidence type="ECO:0000313" key="3">
    <source>
        <dbReference type="Proteomes" id="UP000751190"/>
    </source>
</evidence>
<keyword evidence="1" id="KW-0732">Signal</keyword>
<evidence type="ECO:0000256" key="1">
    <source>
        <dbReference type="SAM" id="SignalP"/>
    </source>
</evidence>
<dbReference type="Proteomes" id="UP000751190">
    <property type="component" value="Unassembled WGS sequence"/>
</dbReference>
<reference evidence="2" key="1">
    <citation type="submission" date="2021-05" db="EMBL/GenBank/DDBJ databases">
        <title>The genome of the haptophyte Pavlova lutheri (Diacronema luteri, Pavlovales) - a model for lipid biosynthesis in eukaryotic algae.</title>
        <authorList>
            <person name="Hulatt C.J."/>
            <person name="Posewitz M.C."/>
        </authorList>
    </citation>
    <scope>NUCLEOTIDE SEQUENCE</scope>
    <source>
        <strain evidence="2">NIVA-4/92</strain>
    </source>
</reference>